<organism evidence="1 2">
    <name type="scientific">Modestobacter italicus (strain DSM 44449 / CECT 9708 / BC 501)</name>
    <dbReference type="NCBI Taxonomy" id="2732864"/>
    <lineage>
        <taxon>Bacteria</taxon>
        <taxon>Bacillati</taxon>
        <taxon>Actinomycetota</taxon>
        <taxon>Actinomycetes</taxon>
        <taxon>Geodermatophilales</taxon>
        <taxon>Geodermatophilaceae</taxon>
        <taxon>Modestobacter</taxon>
    </lineage>
</organism>
<dbReference type="SUPFAM" id="SSF55486">
    <property type="entry name" value="Metalloproteases ('zincins'), catalytic domain"/>
    <property type="match status" value="1"/>
</dbReference>
<dbReference type="EMBL" id="FO203431">
    <property type="protein sequence ID" value="CCH87951.1"/>
    <property type="molecule type" value="Genomic_DNA"/>
</dbReference>
<dbReference type="KEGG" id="mmar:MODMU_2522"/>
<dbReference type="STRING" id="477641.MODMU_2522"/>
<dbReference type="Proteomes" id="UP000006461">
    <property type="component" value="Chromosome"/>
</dbReference>
<dbReference type="eggNOG" id="ENOG502Z8ZX">
    <property type="taxonomic scope" value="Bacteria"/>
</dbReference>
<proteinExistence type="predicted"/>
<dbReference type="HOGENOM" id="CLU_705719_0_0_11"/>
<dbReference type="PATRIC" id="fig|477641.3.peg.2401"/>
<keyword evidence="2" id="KW-1185">Reference proteome</keyword>
<reference evidence="1 2" key="1">
    <citation type="journal article" date="2012" name="J. Bacteriol.">
        <title>Genome Sequence of Radiation-Resistant Modestobacter marinus Strain BC501, a Representative Actinobacterium That Thrives on Calcareous Stone Surfaces.</title>
        <authorList>
            <person name="Normand P."/>
            <person name="Gury J."/>
            <person name="Pujic P."/>
            <person name="Chouaia B."/>
            <person name="Crotti E."/>
            <person name="Brusetti L."/>
            <person name="Daffonchio D."/>
            <person name="Vacherie B."/>
            <person name="Barbe V."/>
            <person name="Medigue C."/>
            <person name="Calteau A."/>
            <person name="Ghodhbane-Gtari F."/>
            <person name="Essoussi I."/>
            <person name="Nouioui I."/>
            <person name="Abbassi-Ghozzi I."/>
            <person name="Gtari M."/>
        </authorList>
    </citation>
    <scope>NUCLEOTIDE SEQUENCE [LARGE SCALE GENOMIC DNA]</scope>
    <source>
        <strain evidence="2">BC 501</strain>
    </source>
</reference>
<evidence type="ECO:0000313" key="1">
    <source>
        <dbReference type="EMBL" id="CCH87951.1"/>
    </source>
</evidence>
<evidence type="ECO:0000313" key="2">
    <source>
        <dbReference type="Proteomes" id="UP000006461"/>
    </source>
</evidence>
<protein>
    <recommendedName>
        <fullName evidence="3">Peptidase M4 family protein</fullName>
    </recommendedName>
</protein>
<dbReference type="AlphaFoldDB" id="I4EX38"/>
<dbReference type="OMA" id="GPADDRM"/>
<name>I4EX38_MODI5</name>
<sequence>MSLQLDEQLMRTGTRFLLFPQPRFLRRTDGTPLFPTPETVAVSVPPADIQPGPADDRMFVVDAIGKLPYKQFTGPPWRGLQRPPVQPGEDGHFTHLDPDSREFSAATMYATVRRVLDIWQDYFGHRIDWSFESDFARLELIPLIEWDNAQSGFGFLEFGFGRTVTGTIDHTRPFCENFDVLAHELGHSIIFSEVGVPSSPLDAGIDYGGFQESCGDLTAIIALLHFRSFVDQLLTETKGNLLTVNGLDRVGELSDSREIRVALNSKRMSDVGQAPHVRSLPLTGAVFDTMVEIFQKALVARGLITQDLRDASNNIPSDTVGLDPDEIQRQFTAAYTGAEEEFTNALLEARDATGRLLATTWGQLSPDFLTYHEVLRGLVRADRELTDGDNQQIIRDSFAWREISPVPDSLLLRPRKLEDCGLRTADPADVSDATRRVVAADDLIPRPRGHAAAVEVAPAARR</sequence>
<gene>
    <name evidence="1" type="ordered locus">MODMU_2522</name>
</gene>
<accession>I4EX38</accession>
<evidence type="ECO:0008006" key="3">
    <source>
        <dbReference type="Google" id="ProtNLM"/>
    </source>
</evidence>